<name>A0A068EH07_9POXV</name>
<accession>A0A068EH07</accession>
<sequence length="137" mass="15658">MDDVINDEAIFKYCESKSKDRDCLCLHPEPTIEKIGEDLLLPYYCWYEPCKRKTAKIPTALRDNMKRCNLIDCSVSLGEVNLFDGILKVNNDCLSSHAISVDYSVKPLEQDIHVPIIDPKYLILCLAILALIVLINW</sequence>
<reference evidence="1 2" key="1">
    <citation type="journal article" date="2014" name="BMC Genomics">
        <title>The complete genome sequences of poxviruses isolated from a penguin and a pigeon in South Africa and comparison to other sequenced avipoxviruses.</title>
        <authorList>
            <person name="Offerman K."/>
            <person name="Carulei O."/>
            <person name="van der Walt A.P."/>
            <person name="Douglass N."/>
            <person name="Williamson A.L."/>
        </authorList>
    </citation>
    <scope>NUCLEOTIDE SEQUENCE [LARGE SCALE GENOMIC DNA]</scope>
    <source>
        <strain evidence="1">FeP2</strain>
    </source>
</reference>
<gene>
    <name evidence="1" type="ORF">fep_137</name>
</gene>
<protein>
    <submittedName>
        <fullName evidence="1">Membrane protein</fullName>
    </submittedName>
</protein>
<evidence type="ECO:0000313" key="1">
    <source>
        <dbReference type="EMBL" id="AID46643.1"/>
    </source>
</evidence>
<organism evidence="1 2">
    <name type="scientific">Pigeonpox virus</name>
    <dbReference type="NCBI Taxonomy" id="10264"/>
    <lineage>
        <taxon>Viruses</taxon>
        <taxon>Varidnaviria</taxon>
        <taxon>Bamfordvirae</taxon>
        <taxon>Nucleocytoviricota</taxon>
        <taxon>Pokkesviricetes</taxon>
        <taxon>Chitovirales</taxon>
        <taxon>Poxviridae</taxon>
        <taxon>Chordopoxvirinae</taxon>
        <taxon>Avipoxvirus</taxon>
        <taxon>Avipoxvirus pigeonpox</taxon>
    </lineage>
</organism>
<dbReference type="GeneID" id="19737862"/>
<proteinExistence type="predicted"/>
<evidence type="ECO:0000313" key="2">
    <source>
        <dbReference type="Proteomes" id="UP000101521"/>
    </source>
</evidence>
<dbReference type="KEGG" id="vg:19737862"/>
<dbReference type="Proteomes" id="UP000101521">
    <property type="component" value="Segment"/>
</dbReference>
<keyword evidence="2" id="KW-1185">Reference proteome</keyword>
<dbReference type="RefSeq" id="YP_009046367.1">
    <property type="nucleotide sequence ID" value="NC_024447.1"/>
</dbReference>
<dbReference type="InterPro" id="IPR004251">
    <property type="entry name" value="Pox_virus_G9/A16"/>
</dbReference>
<dbReference type="EMBL" id="KJ801920">
    <property type="protein sequence ID" value="AID46643.1"/>
    <property type="molecule type" value="Genomic_DNA"/>
</dbReference>
<dbReference type="Pfam" id="PF03003">
    <property type="entry name" value="Pox_G9-A16"/>
    <property type="match status" value="1"/>
</dbReference>